<dbReference type="InterPro" id="IPR029058">
    <property type="entry name" value="AB_hydrolase_fold"/>
</dbReference>
<dbReference type="Pfam" id="PF00561">
    <property type="entry name" value="Abhydrolase_1"/>
    <property type="match status" value="1"/>
</dbReference>
<dbReference type="Proteomes" id="UP000193642">
    <property type="component" value="Unassembled WGS sequence"/>
</dbReference>
<dbReference type="OrthoDB" id="408373at2759"/>
<evidence type="ECO:0000313" key="4">
    <source>
        <dbReference type="EMBL" id="ORY43847.1"/>
    </source>
</evidence>
<dbReference type="AlphaFoldDB" id="A0A1Y2CAB6"/>
<evidence type="ECO:0000256" key="1">
    <source>
        <dbReference type="ARBA" id="ARBA00008645"/>
    </source>
</evidence>
<proteinExistence type="inferred from homology"/>
<dbReference type="EMBL" id="MCGO01000024">
    <property type="protein sequence ID" value="ORY43847.1"/>
    <property type="molecule type" value="Genomic_DNA"/>
</dbReference>
<dbReference type="SUPFAM" id="SSF53474">
    <property type="entry name" value="alpha/beta-Hydrolases"/>
    <property type="match status" value="1"/>
</dbReference>
<accession>A0A1Y2CAB6</accession>
<dbReference type="InterPro" id="IPR000073">
    <property type="entry name" value="AB_hydrolase_1"/>
</dbReference>
<dbReference type="STRING" id="329046.A0A1Y2CAB6"/>
<dbReference type="InterPro" id="IPR050266">
    <property type="entry name" value="AB_hydrolase_sf"/>
</dbReference>
<dbReference type="PANTHER" id="PTHR43798:SF14">
    <property type="entry name" value="SERINE HYDROLASE-LIKE PROTEIN DDB_G0286239"/>
    <property type="match status" value="1"/>
</dbReference>
<evidence type="ECO:0000313" key="5">
    <source>
        <dbReference type="Proteomes" id="UP000193642"/>
    </source>
</evidence>
<comment type="caution">
    <text evidence="4">The sequence shown here is derived from an EMBL/GenBank/DDBJ whole genome shotgun (WGS) entry which is preliminary data.</text>
</comment>
<keyword evidence="5" id="KW-1185">Reference proteome</keyword>
<reference evidence="4 5" key="1">
    <citation type="submission" date="2016-07" db="EMBL/GenBank/DDBJ databases">
        <title>Pervasive Adenine N6-methylation of Active Genes in Fungi.</title>
        <authorList>
            <consortium name="DOE Joint Genome Institute"/>
            <person name="Mondo S.J."/>
            <person name="Dannebaum R.O."/>
            <person name="Kuo R.C."/>
            <person name="Labutti K."/>
            <person name="Haridas S."/>
            <person name="Kuo A."/>
            <person name="Salamov A."/>
            <person name="Ahrendt S.R."/>
            <person name="Lipzen A."/>
            <person name="Sullivan W."/>
            <person name="Andreopoulos W.B."/>
            <person name="Clum A."/>
            <person name="Lindquist E."/>
            <person name="Daum C."/>
            <person name="Ramamoorthy G.K."/>
            <person name="Gryganskyi A."/>
            <person name="Culley D."/>
            <person name="Magnuson J.K."/>
            <person name="James T.Y."/>
            <person name="O'Malley M.A."/>
            <person name="Stajich J.E."/>
            <person name="Spatafora J.W."/>
            <person name="Visel A."/>
            <person name="Grigoriev I.V."/>
        </authorList>
    </citation>
    <scope>NUCLEOTIDE SEQUENCE [LARGE SCALE GENOMIC DNA]</scope>
    <source>
        <strain evidence="4 5">JEL800</strain>
    </source>
</reference>
<dbReference type="Gene3D" id="3.40.50.1820">
    <property type="entry name" value="alpha/beta hydrolase"/>
    <property type="match status" value="1"/>
</dbReference>
<gene>
    <name evidence="4" type="ORF">BCR33DRAFT_717486</name>
</gene>
<feature type="domain" description="AB hydrolase-1" evidence="3">
    <location>
        <begin position="32"/>
        <end position="147"/>
    </location>
</feature>
<organism evidence="4 5">
    <name type="scientific">Rhizoclosmatium globosum</name>
    <dbReference type="NCBI Taxonomy" id="329046"/>
    <lineage>
        <taxon>Eukaryota</taxon>
        <taxon>Fungi</taxon>
        <taxon>Fungi incertae sedis</taxon>
        <taxon>Chytridiomycota</taxon>
        <taxon>Chytridiomycota incertae sedis</taxon>
        <taxon>Chytridiomycetes</taxon>
        <taxon>Chytridiales</taxon>
        <taxon>Chytriomycetaceae</taxon>
        <taxon>Rhizoclosmatium</taxon>
    </lineage>
</organism>
<dbReference type="GO" id="GO:0016020">
    <property type="term" value="C:membrane"/>
    <property type="evidence" value="ECO:0007669"/>
    <property type="project" value="TreeGrafter"/>
</dbReference>
<sequence>MPPSGTQAFKTFRGITLKALVWGKDHPSAHKVLAVHGWLDNAATWDVFLNSLFEQCPNQFYVAAIELAGHGQSEHRSMEADYLMYHYVEDVVSVADSLGWQSFSILGHSIGGGISLLAASILGPRVVSVTSIESLGVYSLPTHHAYSNAVAAIKGRSQLKNHVSKPRVFSSIEEAIDIRIKTGLHRISEDGTRKIVTRGLKKVEGGYSWSSDPICAKDLVIVYSEDDVYSFLNKIDCPVLNVYGDKGIRGWFHERGYGGREKQVKDLKIVSVPGGHHLHLEAETAQPTVNLFISFMKERVLNKAKL</sequence>
<name>A0A1Y2CAB6_9FUNG</name>
<evidence type="ECO:0000256" key="2">
    <source>
        <dbReference type="ARBA" id="ARBA00022801"/>
    </source>
</evidence>
<comment type="similarity">
    <text evidence="1">Belongs to the AB hydrolase superfamily.</text>
</comment>
<keyword evidence="2 4" id="KW-0378">Hydrolase</keyword>
<dbReference type="GO" id="GO:0016787">
    <property type="term" value="F:hydrolase activity"/>
    <property type="evidence" value="ECO:0007669"/>
    <property type="project" value="UniProtKB-KW"/>
</dbReference>
<evidence type="ECO:0000259" key="3">
    <source>
        <dbReference type="Pfam" id="PF00561"/>
    </source>
</evidence>
<protein>
    <submittedName>
        <fullName evidence="4">Alpha/beta-hydrolase</fullName>
    </submittedName>
</protein>
<dbReference type="PANTHER" id="PTHR43798">
    <property type="entry name" value="MONOACYLGLYCEROL LIPASE"/>
    <property type="match status" value="1"/>
</dbReference>